<dbReference type="SMART" id="SM00911">
    <property type="entry name" value="HWE_HK"/>
    <property type="match status" value="1"/>
</dbReference>
<dbReference type="Gene3D" id="3.30.565.10">
    <property type="entry name" value="Histidine kinase-like ATPase, C-terminal domain"/>
    <property type="match status" value="1"/>
</dbReference>
<dbReference type="InterPro" id="IPR011102">
    <property type="entry name" value="Sig_transdc_His_kinase_HWE"/>
</dbReference>
<proteinExistence type="predicted"/>
<evidence type="ECO:0000256" key="4">
    <source>
        <dbReference type="ARBA" id="ARBA00022679"/>
    </source>
</evidence>
<feature type="coiled-coil region" evidence="8">
    <location>
        <begin position="197"/>
        <end position="228"/>
    </location>
</feature>
<evidence type="ECO:0000256" key="8">
    <source>
        <dbReference type="SAM" id="Coils"/>
    </source>
</evidence>
<comment type="caution">
    <text evidence="11">The sequence shown here is derived from an EMBL/GenBank/DDBJ whole genome shotgun (WGS) entry which is preliminary data.</text>
</comment>
<dbReference type="EC" id="2.7.13.3" evidence="2"/>
<organism evidence="11 12">
    <name type="scientific">Pararoseomonas baculiformis</name>
    <dbReference type="NCBI Taxonomy" id="2820812"/>
    <lineage>
        <taxon>Bacteria</taxon>
        <taxon>Pseudomonadati</taxon>
        <taxon>Pseudomonadota</taxon>
        <taxon>Alphaproteobacteria</taxon>
        <taxon>Acetobacterales</taxon>
        <taxon>Acetobacteraceae</taxon>
        <taxon>Pararoseomonas</taxon>
    </lineage>
</organism>
<evidence type="ECO:0000313" key="12">
    <source>
        <dbReference type="Proteomes" id="UP000681594"/>
    </source>
</evidence>
<dbReference type="InterPro" id="IPR036890">
    <property type="entry name" value="HATPase_C_sf"/>
</dbReference>
<evidence type="ECO:0000256" key="6">
    <source>
        <dbReference type="ARBA" id="ARBA00022777"/>
    </source>
</evidence>
<dbReference type="InterPro" id="IPR025847">
    <property type="entry name" value="MEDS_domain"/>
</dbReference>
<protein>
    <recommendedName>
        <fullName evidence="2">histidine kinase</fullName>
        <ecNumber evidence="2">2.7.13.3</ecNumber>
    </recommendedName>
</protein>
<keyword evidence="12" id="KW-1185">Reference proteome</keyword>
<feature type="domain" description="Signal transduction histidine kinase HWE region" evidence="10">
    <location>
        <begin position="235"/>
        <end position="322"/>
    </location>
</feature>
<keyword evidence="7" id="KW-0067">ATP-binding</keyword>
<evidence type="ECO:0000259" key="10">
    <source>
        <dbReference type="SMART" id="SM00911"/>
    </source>
</evidence>
<dbReference type="EMBL" id="JAGIZB010000020">
    <property type="protein sequence ID" value="MBP0446744.1"/>
    <property type="molecule type" value="Genomic_DNA"/>
</dbReference>
<gene>
    <name evidence="11" type="ORF">J8J14_18370</name>
</gene>
<feature type="domain" description="Histidine kinase/HSP90-like ATPase" evidence="9">
    <location>
        <begin position="330"/>
        <end position="428"/>
    </location>
</feature>
<dbReference type="Proteomes" id="UP000681594">
    <property type="component" value="Unassembled WGS sequence"/>
</dbReference>
<dbReference type="PANTHER" id="PTHR43065">
    <property type="entry name" value="SENSOR HISTIDINE KINASE"/>
    <property type="match status" value="1"/>
</dbReference>
<evidence type="ECO:0000313" key="11">
    <source>
        <dbReference type="EMBL" id="MBP0446744.1"/>
    </source>
</evidence>
<reference evidence="11 12" key="1">
    <citation type="submission" date="2021-03" db="EMBL/GenBank/DDBJ databases">
        <authorList>
            <person name="So Y."/>
        </authorList>
    </citation>
    <scope>NUCLEOTIDE SEQUENCE [LARGE SCALE GENOMIC DNA]</scope>
    <source>
        <strain evidence="11 12">SSH11</strain>
    </source>
</reference>
<dbReference type="InterPro" id="IPR003594">
    <property type="entry name" value="HATPase_dom"/>
</dbReference>
<dbReference type="SMART" id="SM00387">
    <property type="entry name" value="HATPase_c"/>
    <property type="match status" value="1"/>
</dbReference>
<dbReference type="Pfam" id="PF14417">
    <property type="entry name" value="MEDS"/>
    <property type="match status" value="1"/>
</dbReference>
<dbReference type="InterPro" id="IPR011495">
    <property type="entry name" value="Sig_transdc_His_kin_sub2_dim/P"/>
</dbReference>
<dbReference type="Pfam" id="PF02518">
    <property type="entry name" value="HATPase_c"/>
    <property type="match status" value="1"/>
</dbReference>
<name>A0ABS4AIA1_9PROT</name>
<dbReference type="SUPFAM" id="SSF55874">
    <property type="entry name" value="ATPase domain of HSP90 chaperone/DNA topoisomerase II/histidine kinase"/>
    <property type="match status" value="1"/>
</dbReference>
<sequence length="440" mass="47698">MSETINSGIEAIGDVAWGTHFCQFYETADDLVSTLVPYFKAGLDGSERCMWVTAQPLRAHDATDALRNAVPELDRRLARGDIEIMDHDQWYQTGQGKMGADAVISGWLQRKEEALSRGYAGLRVTGNTYFLEANDWDSFAEYEAKVNGCLCDQRILTLCSYCTLRCDAGGALDVVQNHEFALARRRGAWTMIESSSVKQAKGALARANAELEQRVEQRTGDLRRALSEKDALLKEVHHRVKNNLQVVAALIQLRAKQSADPAGRDAFAETLRRIKAMSLVHDQLYGGQDTSGINFAEYLGSLAAATVTSYGMSGQVTVEVAPCEDLVDLNTAIPLGLAAAEGLANALKHGFPDARKGRLWLSFQAPTDDVDGELTIRDDGVGIPDPMPATRRGAGLALATALAGQIGGRISLTRQGGTVWRLTYPAPRPRINAFGMAGAV</sequence>
<comment type="catalytic activity">
    <reaction evidence="1">
        <text>ATP + protein L-histidine = ADP + protein N-phospho-L-histidine.</text>
        <dbReference type="EC" id="2.7.13.3"/>
    </reaction>
</comment>
<keyword evidence="8" id="KW-0175">Coiled coil</keyword>
<dbReference type="RefSeq" id="WP_209381014.1">
    <property type="nucleotide sequence ID" value="NZ_JAGIZB010000020.1"/>
</dbReference>
<keyword evidence="6" id="KW-0418">Kinase</keyword>
<dbReference type="Pfam" id="PF07568">
    <property type="entry name" value="HisKA_2"/>
    <property type="match status" value="1"/>
</dbReference>
<dbReference type="PANTHER" id="PTHR43065:SF23">
    <property type="entry name" value="SENSOR HISTIDINE KINASE PDTAS"/>
    <property type="match status" value="1"/>
</dbReference>
<evidence type="ECO:0000256" key="3">
    <source>
        <dbReference type="ARBA" id="ARBA00022553"/>
    </source>
</evidence>
<dbReference type="Gene3D" id="3.30.450.20">
    <property type="entry name" value="PAS domain"/>
    <property type="match status" value="1"/>
</dbReference>
<keyword evidence="3" id="KW-0597">Phosphoprotein</keyword>
<accession>A0ABS4AIA1</accession>
<keyword evidence="5" id="KW-0547">Nucleotide-binding</keyword>
<evidence type="ECO:0000256" key="5">
    <source>
        <dbReference type="ARBA" id="ARBA00022741"/>
    </source>
</evidence>
<evidence type="ECO:0000256" key="2">
    <source>
        <dbReference type="ARBA" id="ARBA00012438"/>
    </source>
</evidence>
<evidence type="ECO:0000259" key="9">
    <source>
        <dbReference type="SMART" id="SM00387"/>
    </source>
</evidence>
<evidence type="ECO:0000256" key="1">
    <source>
        <dbReference type="ARBA" id="ARBA00000085"/>
    </source>
</evidence>
<keyword evidence="4" id="KW-0808">Transferase</keyword>
<evidence type="ECO:0000256" key="7">
    <source>
        <dbReference type="ARBA" id="ARBA00022840"/>
    </source>
</evidence>